<dbReference type="EMBL" id="FNCN01000088">
    <property type="protein sequence ID" value="SDI60529.1"/>
    <property type="molecule type" value="Genomic_DNA"/>
</dbReference>
<sequence>MGAVIVLAALISNHFDSKFIEYIEERFEPFAVK</sequence>
<proteinExistence type="predicted"/>
<keyword evidence="2" id="KW-1185">Reference proteome</keyword>
<reference evidence="1 2" key="1">
    <citation type="submission" date="2016-10" db="EMBL/GenBank/DDBJ databases">
        <authorList>
            <person name="de Groot N.N."/>
        </authorList>
    </citation>
    <scope>NUCLEOTIDE SEQUENCE [LARGE SCALE GENOMIC DNA]</scope>
    <source>
        <strain evidence="1 2">CPCC 201354</strain>
    </source>
</reference>
<name>A0A1G8LXV5_9ACTN</name>
<feature type="non-terminal residue" evidence="1">
    <location>
        <position position="33"/>
    </location>
</feature>
<dbReference type="Proteomes" id="UP000198923">
    <property type="component" value="Unassembled WGS sequence"/>
</dbReference>
<dbReference type="AlphaFoldDB" id="A0A1G8LXV5"/>
<organism evidence="1 2">
    <name type="scientific">Sinosporangium album</name>
    <dbReference type="NCBI Taxonomy" id="504805"/>
    <lineage>
        <taxon>Bacteria</taxon>
        <taxon>Bacillati</taxon>
        <taxon>Actinomycetota</taxon>
        <taxon>Actinomycetes</taxon>
        <taxon>Streptosporangiales</taxon>
        <taxon>Streptosporangiaceae</taxon>
        <taxon>Sinosporangium</taxon>
    </lineage>
</organism>
<protein>
    <submittedName>
        <fullName evidence="1">Uncharacterized protein</fullName>
    </submittedName>
</protein>
<accession>A0A1G8LXV5</accession>
<gene>
    <name evidence="1" type="ORF">SAMN05421505_1882</name>
</gene>
<evidence type="ECO:0000313" key="2">
    <source>
        <dbReference type="Proteomes" id="UP000198923"/>
    </source>
</evidence>
<evidence type="ECO:0000313" key="1">
    <source>
        <dbReference type="EMBL" id="SDI60529.1"/>
    </source>
</evidence>